<comment type="caution">
    <text evidence="12">The sequence shown here is derived from an EMBL/GenBank/DDBJ whole genome shotgun (WGS) entry which is preliminary data.</text>
</comment>
<evidence type="ECO:0000256" key="5">
    <source>
        <dbReference type="ARBA" id="ARBA00023015"/>
    </source>
</evidence>
<dbReference type="InterPro" id="IPR011006">
    <property type="entry name" value="CheY-like_superfamily"/>
</dbReference>
<dbReference type="InterPro" id="IPR018060">
    <property type="entry name" value="HTH_AraC"/>
</dbReference>
<proteinExistence type="predicted"/>
<evidence type="ECO:0000313" key="12">
    <source>
        <dbReference type="EMBL" id="MZQ84921.1"/>
    </source>
</evidence>
<dbReference type="SUPFAM" id="SSF52172">
    <property type="entry name" value="CheY-like"/>
    <property type="match status" value="1"/>
</dbReference>
<feature type="domain" description="Response regulatory" evidence="11">
    <location>
        <begin position="2"/>
        <end position="119"/>
    </location>
</feature>
<dbReference type="AlphaFoldDB" id="A0A6L8V5N0"/>
<evidence type="ECO:0000256" key="2">
    <source>
        <dbReference type="ARBA" id="ARBA00022490"/>
    </source>
</evidence>
<gene>
    <name evidence="12" type="ORF">GQF01_22680</name>
</gene>
<evidence type="ECO:0000256" key="3">
    <source>
        <dbReference type="ARBA" id="ARBA00022553"/>
    </source>
</evidence>
<feature type="domain" description="HTH araC/xylS-type" evidence="10">
    <location>
        <begin position="429"/>
        <end position="527"/>
    </location>
</feature>
<keyword evidence="3 8" id="KW-0597">Phosphoprotein</keyword>
<keyword evidence="9" id="KW-0175">Coiled coil</keyword>
<keyword evidence="13" id="KW-1185">Reference proteome</keyword>
<dbReference type="SMART" id="SM00342">
    <property type="entry name" value="HTH_ARAC"/>
    <property type="match status" value="1"/>
</dbReference>
<reference evidence="12 13" key="1">
    <citation type="submission" date="2019-12" db="EMBL/GenBank/DDBJ databases">
        <title>Paenibacillus sp. nov. sp. isolated from soil.</title>
        <authorList>
            <person name="Kim J."/>
            <person name="Jeong S.E."/>
            <person name="Jung H.S."/>
            <person name="Jeon C.O."/>
        </authorList>
    </citation>
    <scope>NUCLEOTIDE SEQUENCE [LARGE SCALE GENOMIC DNA]</scope>
    <source>
        <strain evidence="12 13">5J-6</strain>
    </source>
</reference>
<dbReference type="InterPro" id="IPR001789">
    <property type="entry name" value="Sig_transdc_resp-reg_receiver"/>
</dbReference>
<evidence type="ECO:0000256" key="1">
    <source>
        <dbReference type="ARBA" id="ARBA00004496"/>
    </source>
</evidence>
<keyword evidence="6" id="KW-0238">DNA-binding</keyword>
<dbReference type="Pfam" id="PF00072">
    <property type="entry name" value="Response_reg"/>
    <property type="match status" value="1"/>
</dbReference>
<dbReference type="GO" id="GO:0043565">
    <property type="term" value="F:sequence-specific DNA binding"/>
    <property type="evidence" value="ECO:0007669"/>
    <property type="project" value="InterPro"/>
</dbReference>
<dbReference type="PROSITE" id="PS50110">
    <property type="entry name" value="RESPONSE_REGULATORY"/>
    <property type="match status" value="1"/>
</dbReference>
<evidence type="ECO:0000259" key="11">
    <source>
        <dbReference type="PROSITE" id="PS50110"/>
    </source>
</evidence>
<name>A0A6L8V5N0_9BACL</name>
<evidence type="ECO:0000256" key="7">
    <source>
        <dbReference type="ARBA" id="ARBA00023163"/>
    </source>
</evidence>
<evidence type="ECO:0000256" key="9">
    <source>
        <dbReference type="SAM" id="Coils"/>
    </source>
</evidence>
<sequence>MNVLVVDDEPIIRLGLRTLVDWEMHGFHYAGDAEDGLEAVELLESLQIDIVITDLIMPRMDGIALIRELRDWTRPISSIVLSCMDDFTYVKEAMKLGAKDYILKPTMEPESLIDILLGVKRELEAQRNEQREQQIRELELASTKQMQLSNRLQAYLQTKLGEAELQAELFGADAPPSGSAGASASSSSLVSLLLHTSAAVIDWRWTGCLAALPLAADSTLLLLPAAAEQQDAAEDGGVYATAAALERAAEVRLAHAPDWFIGAGVVIRRLADVQPAAALHARQVQERFYSSSWNRLVVHAPEAACGQGHALPFEIRSDLLRCVLHNNSEGYRHHAEALCRKLGEQRHDKEKVLIFIQELLALAAGYARERGCAALERYEELYVNSKALSGCSRFEQVSEVVFQAMSMLMENGLVVGKEPVHRSTNPFIRKVLTYMMDNYASPISTSDMADYVRLSRSYLSDLYSKEMGESLSETLTRIRMEEAKRRLRTGEMKVYEVADAVGFPDAKTFAKTFKRAVGCSPKEFEKNK</sequence>
<keyword evidence="5" id="KW-0805">Transcription regulation</keyword>
<dbReference type="GO" id="GO:0000160">
    <property type="term" value="P:phosphorelay signal transduction system"/>
    <property type="evidence" value="ECO:0007669"/>
    <property type="project" value="UniProtKB-KW"/>
</dbReference>
<evidence type="ECO:0000259" key="10">
    <source>
        <dbReference type="PROSITE" id="PS01124"/>
    </source>
</evidence>
<dbReference type="PROSITE" id="PS00041">
    <property type="entry name" value="HTH_ARAC_FAMILY_1"/>
    <property type="match status" value="1"/>
</dbReference>
<dbReference type="SUPFAM" id="SSF46689">
    <property type="entry name" value="Homeodomain-like"/>
    <property type="match status" value="2"/>
</dbReference>
<organism evidence="12 13">
    <name type="scientific">Paenibacillus silvestris</name>
    <dbReference type="NCBI Taxonomy" id="2606219"/>
    <lineage>
        <taxon>Bacteria</taxon>
        <taxon>Bacillati</taxon>
        <taxon>Bacillota</taxon>
        <taxon>Bacilli</taxon>
        <taxon>Bacillales</taxon>
        <taxon>Paenibacillaceae</taxon>
        <taxon>Paenibacillus</taxon>
    </lineage>
</organism>
<dbReference type="GO" id="GO:0003700">
    <property type="term" value="F:DNA-binding transcription factor activity"/>
    <property type="evidence" value="ECO:0007669"/>
    <property type="project" value="InterPro"/>
</dbReference>
<evidence type="ECO:0000256" key="8">
    <source>
        <dbReference type="PROSITE-ProRule" id="PRU00169"/>
    </source>
</evidence>
<evidence type="ECO:0000256" key="6">
    <source>
        <dbReference type="ARBA" id="ARBA00023125"/>
    </source>
</evidence>
<dbReference type="Gene3D" id="3.40.50.2300">
    <property type="match status" value="1"/>
</dbReference>
<comment type="subcellular location">
    <subcellularLocation>
        <location evidence="1">Cytoplasm</location>
    </subcellularLocation>
</comment>
<dbReference type="PANTHER" id="PTHR42713">
    <property type="entry name" value="HISTIDINE KINASE-RELATED"/>
    <property type="match status" value="1"/>
</dbReference>
<protein>
    <submittedName>
        <fullName evidence="12">Response regulator</fullName>
    </submittedName>
</protein>
<dbReference type="CDD" id="cd17536">
    <property type="entry name" value="REC_YesN-like"/>
    <property type="match status" value="1"/>
</dbReference>
<dbReference type="InterPro" id="IPR018062">
    <property type="entry name" value="HTH_AraC-typ_CS"/>
</dbReference>
<feature type="modified residue" description="4-aspartylphosphate" evidence="8">
    <location>
        <position position="54"/>
    </location>
</feature>
<dbReference type="RefSeq" id="WP_161408963.1">
    <property type="nucleotide sequence ID" value="NZ_WTUZ01000022.1"/>
</dbReference>
<feature type="coiled-coil region" evidence="9">
    <location>
        <begin position="113"/>
        <end position="141"/>
    </location>
</feature>
<keyword evidence="7" id="KW-0804">Transcription</keyword>
<dbReference type="GO" id="GO:0005737">
    <property type="term" value="C:cytoplasm"/>
    <property type="evidence" value="ECO:0007669"/>
    <property type="project" value="UniProtKB-SubCell"/>
</dbReference>
<dbReference type="EMBL" id="WTUZ01000022">
    <property type="protein sequence ID" value="MZQ84921.1"/>
    <property type="molecule type" value="Genomic_DNA"/>
</dbReference>
<accession>A0A6L8V5N0</accession>
<dbReference type="SMART" id="SM00448">
    <property type="entry name" value="REC"/>
    <property type="match status" value="1"/>
</dbReference>
<dbReference type="Proteomes" id="UP000481087">
    <property type="component" value="Unassembled WGS sequence"/>
</dbReference>
<dbReference type="Pfam" id="PF12833">
    <property type="entry name" value="HTH_18"/>
    <property type="match status" value="1"/>
</dbReference>
<dbReference type="PROSITE" id="PS01124">
    <property type="entry name" value="HTH_ARAC_FAMILY_2"/>
    <property type="match status" value="1"/>
</dbReference>
<dbReference type="InterPro" id="IPR009057">
    <property type="entry name" value="Homeodomain-like_sf"/>
</dbReference>
<dbReference type="Gene3D" id="1.10.10.60">
    <property type="entry name" value="Homeodomain-like"/>
    <property type="match status" value="2"/>
</dbReference>
<keyword evidence="4" id="KW-0902">Two-component regulatory system</keyword>
<evidence type="ECO:0000256" key="4">
    <source>
        <dbReference type="ARBA" id="ARBA00023012"/>
    </source>
</evidence>
<dbReference type="InterPro" id="IPR051552">
    <property type="entry name" value="HptR"/>
</dbReference>
<evidence type="ECO:0000313" key="13">
    <source>
        <dbReference type="Proteomes" id="UP000481087"/>
    </source>
</evidence>
<keyword evidence="2" id="KW-0963">Cytoplasm</keyword>
<dbReference type="PANTHER" id="PTHR42713:SF3">
    <property type="entry name" value="TRANSCRIPTIONAL REGULATORY PROTEIN HPTR"/>
    <property type="match status" value="1"/>
</dbReference>